<evidence type="ECO:0000313" key="3">
    <source>
        <dbReference type="Proteomes" id="UP000542742"/>
    </source>
</evidence>
<dbReference type="AlphaFoldDB" id="A0A7W7CRN0"/>
<feature type="transmembrane region" description="Helical" evidence="1">
    <location>
        <begin position="6"/>
        <end position="30"/>
    </location>
</feature>
<keyword evidence="3" id="KW-1185">Reference proteome</keyword>
<reference evidence="2 3" key="1">
    <citation type="submission" date="2020-08" db="EMBL/GenBank/DDBJ databases">
        <title>Sequencing the genomes of 1000 actinobacteria strains.</title>
        <authorList>
            <person name="Klenk H.-P."/>
        </authorList>
    </citation>
    <scope>NUCLEOTIDE SEQUENCE [LARGE SCALE GENOMIC DNA]</scope>
    <source>
        <strain evidence="2 3">DSM 45518</strain>
    </source>
</reference>
<organism evidence="2 3">
    <name type="scientific">Paractinoplanes abujensis</name>
    <dbReference type="NCBI Taxonomy" id="882441"/>
    <lineage>
        <taxon>Bacteria</taxon>
        <taxon>Bacillati</taxon>
        <taxon>Actinomycetota</taxon>
        <taxon>Actinomycetes</taxon>
        <taxon>Micromonosporales</taxon>
        <taxon>Micromonosporaceae</taxon>
        <taxon>Paractinoplanes</taxon>
    </lineage>
</organism>
<comment type="caution">
    <text evidence="2">The sequence shown here is derived from an EMBL/GenBank/DDBJ whole genome shotgun (WGS) entry which is preliminary data.</text>
</comment>
<accession>A0A7W7CRN0</accession>
<dbReference type="Proteomes" id="UP000542742">
    <property type="component" value="Unassembled WGS sequence"/>
</dbReference>
<proteinExistence type="predicted"/>
<gene>
    <name evidence="2" type="ORF">BKA14_003612</name>
</gene>
<keyword evidence="1" id="KW-0472">Membrane</keyword>
<sequence>MLKRNLIAAGYAILLPVSSTVLVILVAAGVKGAASGVRRLAHR</sequence>
<keyword evidence="1" id="KW-1133">Transmembrane helix</keyword>
<keyword evidence="1" id="KW-0812">Transmembrane</keyword>
<evidence type="ECO:0000313" key="2">
    <source>
        <dbReference type="EMBL" id="MBB4693464.1"/>
    </source>
</evidence>
<name>A0A7W7CRN0_9ACTN</name>
<dbReference type="RefSeq" id="WP_260416526.1">
    <property type="nucleotide sequence ID" value="NZ_BOMC01000056.1"/>
</dbReference>
<dbReference type="EMBL" id="JACHMF010000001">
    <property type="protein sequence ID" value="MBB4693464.1"/>
    <property type="molecule type" value="Genomic_DNA"/>
</dbReference>
<evidence type="ECO:0000256" key="1">
    <source>
        <dbReference type="SAM" id="Phobius"/>
    </source>
</evidence>
<protein>
    <submittedName>
        <fullName evidence="2">Uncharacterized protein</fullName>
    </submittedName>
</protein>